<organism evidence="2 3">
    <name type="scientific">Liparis tanakae</name>
    <name type="common">Tanaka's snailfish</name>
    <dbReference type="NCBI Taxonomy" id="230148"/>
    <lineage>
        <taxon>Eukaryota</taxon>
        <taxon>Metazoa</taxon>
        <taxon>Chordata</taxon>
        <taxon>Craniata</taxon>
        <taxon>Vertebrata</taxon>
        <taxon>Euteleostomi</taxon>
        <taxon>Actinopterygii</taxon>
        <taxon>Neopterygii</taxon>
        <taxon>Teleostei</taxon>
        <taxon>Neoteleostei</taxon>
        <taxon>Acanthomorphata</taxon>
        <taxon>Eupercaria</taxon>
        <taxon>Perciformes</taxon>
        <taxon>Cottioidei</taxon>
        <taxon>Cottales</taxon>
        <taxon>Liparidae</taxon>
        <taxon>Liparis</taxon>
    </lineage>
</organism>
<feature type="region of interest" description="Disordered" evidence="1">
    <location>
        <begin position="125"/>
        <end position="144"/>
    </location>
</feature>
<gene>
    <name evidence="2" type="ORF">EYF80_019890</name>
</gene>
<reference evidence="2 3" key="1">
    <citation type="submission" date="2019-03" db="EMBL/GenBank/DDBJ databases">
        <title>First draft genome of Liparis tanakae, snailfish: a comprehensive survey of snailfish specific genes.</title>
        <authorList>
            <person name="Kim W."/>
            <person name="Song I."/>
            <person name="Jeong J.-H."/>
            <person name="Kim D."/>
            <person name="Kim S."/>
            <person name="Ryu S."/>
            <person name="Song J.Y."/>
            <person name="Lee S.K."/>
        </authorList>
    </citation>
    <scope>NUCLEOTIDE SEQUENCE [LARGE SCALE GENOMIC DNA]</scope>
    <source>
        <tissue evidence="2">Muscle</tissue>
    </source>
</reference>
<accession>A0A4Z2HY13</accession>
<evidence type="ECO:0000313" key="3">
    <source>
        <dbReference type="Proteomes" id="UP000314294"/>
    </source>
</evidence>
<comment type="caution">
    <text evidence="2">The sequence shown here is derived from an EMBL/GenBank/DDBJ whole genome shotgun (WGS) entry which is preliminary data.</text>
</comment>
<evidence type="ECO:0000313" key="2">
    <source>
        <dbReference type="EMBL" id="TNN69822.1"/>
    </source>
</evidence>
<dbReference type="EMBL" id="SRLO01000170">
    <property type="protein sequence ID" value="TNN69822.1"/>
    <property type="molecule type" value="Genomic_DNA"/>
</dbReference>
<dbReference type="AlphaFoldDB" id="A0A4Z2HY13"/>
<keyword evidence="3" id="KW-1185">Reference proteome</keyword>
<name>A0A4Z2HY13_9TELE</name>
<dbReference type="Proteomes" id="UP000314294">
    <property type="component" value="Unassembled WGS sequence"/>
</dbReference>
<proteinExistence type="predicted"/>
<feature type="compositionally biased region" description="Basic and acidic residues" evidence="1">
    <location>
        <begin position="127"/>
        <end position="144"/>
    </location>
</feature>
<sequence>MACLKGLDGATAVTFMEPEASEIYGAEATHSEASSPKLSLLKLTWYLIPDLKYPRKVLDSEFCSSLYCTGPPPRKGGGGEEQYVGVPGEEAAMQGLRNRLQVHVLDTPNLQARLLPCTRKLLMGNHDGSERKMDMKEEGRRGRE</sequence>
<evidence type="ECO:0000256" key="1">
    <source>
        <dbReference type="SAM" id="MobiDB-lite"/>
    </source>
</evidence>
<protein>
    <submittedName>
        <fullName evidence="2">Uncharacterized protein</fullName>
    </submittedName>
</protein>